<dbReference type="InterPro" id="IPR029058">
    <property type="entry name" value="AB_hydrolase_fold"/>
</dbReference>
<dbReference type="Pfam" id="PF05728">
    <property type="entry name" value="UPF0227"/>
    <property type="match status" value="1"/>
</dbReference>
<dbReference type="SUPFAM" id="SSF53474">
    <property type="entry name" value="alpha/beta-Hydrolases"/>
    <property type="match status" value="1"/>
</dbReference>
<dbReference type="GO" id="GO:0016787">
    <property type="term" value="F:hydrolase activity"/>
    <property type="evidence" value="ECO:0007669"/>
    <property type="project" value="UniProtKB-KW"/>
</dbReference>
<dbReference type="Gene3D" id="3.40.50.1820">
    <property type="entry name" value="alpha/beta hydrolase"/>
    <property type="match status" value="1"/>
</dbReference>
<sequence length="171" mass="19184">MRKMQIIFSHGKESGPWGTKIKRLADTAKRLGCDVESIDYSDTMDPDTRAARLQQVLQDKDLASTVLVGSSMGGYVTLQACKQMPVQAAFILAPAIYMPGYEHQAPTQKIANLTLVHGWHDDIIPVEHSIRFAREQDCTLHLVNDDHRLIDSLDAIDAWFEVELQRLITAP</sequence>
<dbReference type="RefSeq" id="WP_111569230.1">
    <property type="nucleotide sequence ID" value="NZ_PIPK01000005.1"/>
</dbReference>
<name>A0ABY0BS23_9GAMM</name>
<gene>
    <name evidence="1" type="ORF">CWE07_07020</name>
</gene>
<protein>
    <submittedName>
        <fullName evidence="1">Alpha/beta hydrolase</fullName>
    </submittedName>
</protein>
<comment type="caution">
    <text evidence="1">The sequence shown here is derived from an EMBL/GenBank/DDBJ whole genome shotgun (WGS) entry which is preliminary data.</text>
</comment>
<keyword evidence="1" id="KW-0378">Hydrolase</keyword>
<accession>A0ABY0BS23</accession>
<proteinExistence type="predicted"/>
<dbReference type="InterPro" id="IPR008886">
    <property type="entry name" value="UPF0227/Esterase_YqiA"/>
</dbReference>
<evidence type="ECO:0000313" key="1">
    <source>
        <dbReference type="EMBL" id="RUO24790.1"/>
    </source>
</evidence>
<organism evidence="1 2">
    <name type="scientific">Aliidiomarina maris</name>
    <dbReference type="NCBI Taxonomy" id="531312"/>
    <lineage>
        <taxon>Bacteria</taxon>
        <taxon>Pseudomonadati</taxon>
        <taxon>Pseudomonadota</taxon>
        <taxon>Gammaproteobacteria</taxon>
        <taxon>Alteromonadales</taxon>
        <taxon>Idiomarinaceae</taxon>
        <taxon>Aliidiomarina</taxon>
    </lineage>
</organism>
<reference evidence="1 2" key="1">
    <citation type="journal article" date="2018" name="Front. Microbiol.">
        <title>Genome-Based Analysis Reveals the Taxonomy and Diversity of the Family Idiomarinaceae.</title>
        <authorList>
            <person name="Liu Y."/>
            <person name="Lai Q."/>
            <person name="Shao Z."/>
        </authorList>
    </citation>
    <scope>NUCLEOTIDE SEQUENCE [LARGE SCALE GENOMIC DNA]</scope>
    <source>
        <strain evidence="1 2">CF12-14</strain>
    </source>
</reference>
<dbReference type="Proteomes" id="UP000287865">
    <property type="component" value="Unassembled WGS sequence"/>
</dbReference>
<keyword evidence="2" id="KW-1185">Reference proteome</keyword>
<dbReference type="EMBL" id="PIPK01000005">
    <property type="protein sequence ID" value="RUO24790.1"/>
    <property type="molecule type" value="Genomic_DNA"/>
</dbReference>
<evidence type="ECO:0000313" key="2">
    <source>
        <dbReference type="Proteomes" id="UP000287865"/>
    </source>
</evidence>